<gene>
    <name evidence="6" type="ORF">FRZ44_27860</name>
</gene>
<evidence type="ECO:0000256" key="1">
    <source>
        <dbReference type="ARBA" id="ARBA00005417"/>
    </source>
</evidence>
<dbReference type="InterPro" id="IPR050166">
    <property type="entry name" value="ABC_transporter_ATP-bind"/>
</dbReference>
<keyword evidence="4 6" id="KW-0067">ATP-binding</keyword>
<evidence type="ECO:0000313" key="6">
    <source>
        <dbReference type="EMBL" id="QEX17486.1"/>
    </source>
</evidence>
<dbReference type="SMART" id="SM00382">
    <property type="entry name" value="AAA"/>
    <property type="match status" value="1"/>
</dbReference>
<sequence>MTPFIAIERVSKAFGSDAGPVPVIDDVSLTIAEGEFVVFLGPSGCGKTTLMRMVGGLDHPSEGLIRLAGEPVTGPSRAKGMVFQSYSSFPWLTVLKNIRFGLKYRDDVSEAEADRISRHYLELVGLTAYAEFYVNRVSGGMRQRVAIARTLAANPQVLLMDEPFGALDAQTRERLQVQLLDIRRAERKTVIFVTHDVDEAIFLADRIVVFSARPARIIRDIKVAERVPGERTLDSREGRPFLDLRREILAIIREEAQYNEAALIAAG</sequence>
<dbReference type="RefSeq" id="WP_191908088.1">
    <property type="nucleotide sequence ID" value="NZ_CP042906.1"/>
</dbReference>
<keyword evidence="2" id="KW-0813">Transport</keyword>
<dbReference type="PROSITE" id="PS00211">
    <property type="entry name" value="ABC_TRANSPORTER_1"/>
    <property type="match status" value="1"/>
</dbReference>
<dbReference type="Gene3D" id="3.40.50.300">
    <property type="entry name" value="P-loop containing nucleotide triphosphate hydrolases"/>
    <property type="match status" value="1"/>
</dbReference>
<proteinExistence type="inferred from homology"/>
<name>A0A5J6MRJ0_9PROT</name>
<dbReference type="InterPro" id="IPR027417">
    <property type="entry name" value="P-loop_NTPase"/>
</dbReference>
<dbReference type="InterPro" id="IPR017871">
    <property type="entry name" value="ABC_transporter-like_CS"/>
</dbReference>
<evidence type="ECO:0000256" key="4">
    <source>
        <dbReference type="ARBA" id="ARBA00022840"/>
    </source>
</evidence>
<evidence type="ECO:0000259" key="5">
    <source>
        <dbReference type="PROSITE" id="PS50893"/>
    </source>
</evidence>
<evidence type="ECO:0000313" key="7">
    <source>
        <dbReference type="Proteomes" id="UP000326202"/>
    </source>
</evidence>
<reference evidence="6 7" key="1">
    <citation type="submission" date="2019-08" db="EMBL/GenBank/DDBJ databases">
        <title>Hyperibacter terrae gen. nov., sp. nov. and Hyperibacter viscosus sp. nov., two new members in the family Rhodospirillaceae isolated from the rhizosphere of Hypericum perforatum.</title>
        <authorList>
            <person name="Noviana Z."/>
        </authorList>
    </citation>
    <scope>NUCLEOTIDE SEQUENCE [LARGE SCALE GENOMIC DNA]</scope>
    <source>
        <strain evidence="6 7">R5913</strain>
    </source>
</reference>
<dbReference type="GO" id="GO:0005524">
    <property type="term" value="F:ATP binding"/>
    <property type="evidence" value="ECO:0007669"/>
    <property type="project" value="UniProtKB-KW"/>
</dbReference>
<dbReference type="EMBL" id="CP042906">
    <property type="protein sequence ID" value="QEX17486.1"/>
    <property type="molecule type" value="Genomic_DNA"/>
</dbReference>
<dbReference type="InterPro" id="IPR003439">
    <property type="entry name" value="ABC_transporter-like_ATP-bd"/>
</dbReference>
<dbReference type="PROSITE" id="PS50893">
    <property type="entry name" value="ABC_TRANSPORTER_2"/>
    <property type="match status" value="1"/>
</dbReference>
<comment type="similarity">
    <text evidence="1">Belongs to the ABC transporter superfamily.</text>
</comment>
<evidence type="ECO:0000256" key="2">
    <source>
        <dbReference type="ARBA" id="ARBA00022448"/>
    </source>
</evidence>
<dbReference type="PANTHER" id="PTHR42788:SF13">
    <property type="entry name" value="ALIPHATIC SULFONATES IMPORT ATP-BINDING PROTEIN SSUB"/>
    <property type="match status" value="1"/>
</dbReference>
<keyword evidence="3" id="KW-0547">Nucleotide-binding</keyword>
<dbReference type="KEGG" id="htq:FRZ44_27860"/>
<dbReference type="SUPFAM" id="SSF52540">
    <property type="entry name" value="P-loop containing nucleoside triphosphate hydrolases"/>
    <property type="match status" value="1"/>
</dbReference>
<accession>A0A5J6MRJ0</accession>
<dbReference type="AlphaFoldDB" id="A0A5J6MRJ0"/>
<dbReference type="GO" id="GO:0016887">
    <property type="term" value="F:ATP hydrolysis activity"/>
    <property type="evidence" value="ECO:0007669"/>
    <property type="project" value="InterPro"/>
</dbReference>
<protein>
    <submittedName>
        <fullName evidence="6">Nitrate ABC transporter ATP-binding protein</fullName>
    </submittedName>
</protein>
<keyword evidence="7" id="KW-1185">Reference proteome</keyword>
<organism evidence="6 7">
    <name type="scientific">Hypericibacter terrae</name>
    <dbReference type="NCBI Taxonomy" id="2602015"/>
    <lineage>
        <taxon>Bacteria</taxon>
        <taxon>Pseudomonadati</taxon>
        <taxon>Pseudomonadota</taxon>
        <taxon>Alphaproteobacteria</taxon>
        <taxon>Rhodospirillales</taxon>
        <taxon>Dongiaceae</taxon>
        <taxon>Hypericibacter</taxon>
    </lineage>
</organism>
<dbReference type="InterPro" id="IPR003593">
    <property type="entry name" value="AAA+_ATPase"/>
</dbReference>
<dbReference type="CDD" id="cd03293">
    <property type="entry name" value="ABC_NrtD_SsuB_transporters"/>
    <property type="match status" value="1"/>
</dbReference>
<dbReference type="Pfam" id="PF00005">
    <property type="entry name" value="ABC_tran"/>
    <property type="match status" value="1"/>
</dbReference>
<dbReference type="Proteomes" id="UP000326202">
    <property type="component" value="Chromosome"/>
</dbReference>
<dbReference type="PANTHER" id="PTHR42788">
    <property type="entry name" value="TAURINE IMPORT ATP-BINDING PROTEIN-RELATED"/>
    <property type="match status" value="1"/>
</dbReference>
<feature type="domain" description="ABC transporter" evidence="5">
    <location>
        <begin position="5"/>
        <end position="237"/>
    </location>
</feature>
<evidence type="ECO:0000256" key="3">
    <source>
        <dbReference type="ARBA" id="ARBA00022741"/>
    </source>
</evidence>